<organism evidence="6">
    <name type="scientific">Leptosphaeria maculans (strain JN3 / isolate v23.1.3 / race Av1-4-5-6-7-8)</name>
    <name type="common">Blackleg fungus</name>
    <name type="synonym">Phoma lingam</name>
    <dbReference type="NCBI Taxonomy" id="985895"/>
    <lineage>
        <taxon>Eukaryota</taxon>
        <taxon>Fungi</taxon>
        <taxon>Dikarya</taxon>
        <taxon>Ascomycota</taxon>
        <taxon>Pezizomycotina</taxon>
        <taxon>Dothideomycetes</taxon>
        <taxon>Pleosporomycetidae</taxon>
        <taxon>Pleosporales</taxon>
        <taxon>Pleosporineae</taxon>
        <taxon>Leptosphaeriaceae</taxon>
        <taxon>Plenodomus</taxon>
        <taxon>Plenodomus lingam/Leptosphaeria maculans species complex</taxon>
    </lineage>
</organism>
<dbReference type="HOGENOM" id="CLU_005396_1_0_1"/>
<reference evidence="6" key="1">
    <citation type="journal article" date="2011" name="Nat. Commun.">
        <title>Effector diversification within compartments of the Leptosphaeria maculans genome affected by Repeat-Induced Point mutations.</title>
        <authorList>
            <person name="Rouxel T."/>
            <person name="Grandaubert J."/>
            <person name="Hane J.K."/>
            <person name="Hoede C."/>
            <person name="van de Wouw A.P."/>
            <person name="Couloux A."/>
            <person name="Dominguez V."/>
            <person name="Anthouard V."/>
            <person name="Bally P."/>
            <person name="Bourras S."/>
            <person name="Cozijnsen A.J."/>
            <person name="Ciuffetti L.M."/>
            <person name="Degrave A."/>
            <person name="Dilmaghani A."/>
            <person name="Duret L."/>
            <person name="Fudal I."/>
            <person name="Goodwin S.B."/>
            <person name="Gout L."/>
            <person name="Glaser N."/>
            <person name="Linglin J."/>
            <person name="Kema G.H.J."/>
            <person name="Lapalu N."/>
            <person name="Lawrence C.B."/>
            <person name="May K."/>
            <person name="Meyer M."/>
            <person name="Ollivier B."/>
            <person name="Poulain J."/>
            <person name="Schoch C.L."/>
            <person name="Simon A."/>
            <person name="Spatafora J.W."/>
            <person name="Stachowiak A."/>
            <person name="Turgeon B.G."/>
            <person name="Tyler B.M."/>
            <person name="Vincent D."/>
            <person name="Weissenbach J."/>
            <person name="Amselem J."/>
            <person name="Quesneville H."/>
            <person name="Oliver R.P."/>
            <person name="Wincker P."/>
            <person name="Balesdent M.-H."/>
            <person name="Howlett B.J."/>
        </authorList>
    </citation>
    <scope>NUCLEOTIDE SEQUENCE [LARGE SCALE GENOMIC DNA]</scope>
    <source>
        <strain evidence="6">JN3 / isolate v23.1.3 / race Av1-4-5-6-7-8</strain>
    </source>
</reference>
<proteinExistence type="predicted"/>
<feature type="domain" description="SAM-like" evidence="4">
    <location>
        <begin position="836"/>
        <end position="924"/>
    </location>
</feature>
<dbReference type="InterPro" id="IPR055528">
    <property type="entry name" value="DUF7102"/>
</dbReference>
<sequence>MDLNPDAVLDAESALEYARYHSLCADYASEEFQLHACLAPSVDEHNRDLVDLSTPISTDDISELTKERLTLNRDAAVLLKAMYSLQGAPDTDASTVNRRKLMLSWRQELPALSTDHELDMLRFRKVVSPDLEDLKIPSETTNREKDEGFEWPSKYFAYPVQCTEQLRAERLGVTKEVLFFLQDAIRDDCRAQKSEFLIDAIENRLPLPSDSGDSLVEEARAIEQQIMNENSLRREGSGNSDLMLLDIIDPPQFSPLSEYKGPVAVKRKVEDHKVEGPLTPPMFTSSPMKKLKSVSFAEILAEYIPTMELADTVDDEDNSSVDFSDYDDFLREIEPLAAEAKRKIDKEKLSGADTIARVDIPELDFTLPIAPWNVYNLSNSGRKKSSETELEAQSRLLLRIKREDLKNATSWHGVSALERQLQWSIFTTSVSSIDLEEKLHGETELDKTIAELTTGMIAVSSSLVWKPHGLRILDEEEEEEEIEAEETEEQRNVEALVRKRKLEMDEEVAEKAQKQTMLPSDRRHSQQERLKSQQWEKSLLGRHDTRKEHSRSTQYNRIGLQAPPSRQKSMQIRKDTRNELMFGGFSASTALHRFMETRGKSMQSAVAAQAHHSTMGHTTQTLPVGPREPSREFSVNGIAKAPVQIPAEKTKDIYLISLPERLPLCSFIVSSLLLQRRSLTKQIEKLYPNAEILYRDYAQPRFPSQEADMILSPATGLIFTTLQQIKQRALPGQLDRSPLKERILALQTRYERLLVMVSEGLSREMEERGSSRPSDARDEEALEQFEVFAGQLEGSVLVRFLKGGETALARGVVGTMVEFGLEYGSVDIGDVKPLAVETSWELFLRRAGLNPFAAQAIVASLKDSFTVPIPASFSSGSAAAMDTTMSVPVYGLPAFLMMTEDERVRQFQAMMGGARILKRVGRLLDQEWVSAAHGFRVK</sequence>
<accession>E4ZRH5</accession>
<evidence type="ECO:0000259" key="4">
    <source>
        <dbReference type="Pfam" id="PF23395"/>
    </source>
</evidence>
<dbReference type="OMA" id="RAGMNAY"/>
<feature type="coiled-coil region" evidence="1">
    <location>
        <begin position="470"/>
        <end position="499"/>
    </location>
</feature>
<dbReference type="Proteomes" id="UP000002668">
    <property type="component" value="Genome"/>
</dbReference>
<feature type="compositionally biased region" description="Basic and acidic residues" evidence="2">
    <location>
        <begin position="539"/>
        <end position="551"/>
    </location>
</feature>
<feature type="domain" description="DUF7102" evidence="3">
    <location>
        <begin position="666"/>
        <end position="819"/>
    </location>
</feature>
<keyword evidence="1" id="KW-0175">Coiled coil</keyword>
<feature type="region of interest" description="Disordered" evidence="2">
    <location>
        <begin position="508"/>
        <end position="552"/>
    </location>
</feature>
<dbReference type="Pfam" id="PF23394">
    <property type="entry name" value="DUF7102"/>
    <property type="match status" value="1"/>
</dbReference>
<dbReference type="OrthoDB" id="3647246at2759"/>
<gene>
    <name evidence="5" type="ORF">LEMA_P034960.1</name>
</gene>
<dbReference type="InParanoid" id="E4ZRH5"/>
<protein>
    <submittedName>
        <fullName evidence="5">Uncharacterized protein</fullName>
    </submittedName>
</protein>
<dbReference type="VEuPathDB" id="FungiDB:LEMA_P034960.1"/>
<evidence type="ECO:0000313" key="6">
    <source>
        <dbReference type="Proteomes" id="UP000002668"/>
    </source>
</evidence>
<keyword evidence="6" id="KW-1185">Reference proteome</keyword>
<feature type="compositionally biased region" description="Basic and acidic residues" evidence="2">
    <location>
        <begin position="520"/>
        <end position="531"/>
    </location>
</feature>
<name>E4ZRH5_LEPMJ</name>
<evidence type="ECO:0000313" key="5">
    <source>
        <dbReference type="EMBL" id="CBX93822.1"/>
    </source>
</evidence>
<evidence type="ECO:0000256" key="2">
    <source>
        <dbReference type="SAM" id="MobiDB-lite"/>
    </source>
</evidence>
<dbReference type="AlphaFoldDB" id="E4ZRH5"/>
<dbReference type="eggNOG" id="ENOG502RXCE">
    <property type="taxonomic scope" value="Eukaryota"/>
</dbReference>
<dbReference type="EMBL" id="FP929116">
    <property type="protein sequence ID" value="CBX93822.1"/>
    <property type="molecule type" value="Genomic_DNA"/>
</dbReference>
<evidence type="ECO:0000259" key="3">
    <source>
        <dbReference type="Pfam" id="PF23394"/>
    </source>
</evidence>
<evidence type="ECO:0000256" key="1">
    <source>
        <dbReference type="SAM" id="Coils"/>
    </source>
</evidence>
<dbReference type="InterPro" id="IPR057559">
    <property type="entry name" value="SAM_6"/>
</dbReference>
<dbReference type="Pfam" id="PF23395">
    <property type="entry name" value="SAM_6"/>
    <property type="match status" value="1"/>
</dbReference>
<dbReference type="GeneID" id="13284403"/>